<comment type="similarity">
    <text evidence="2 6">Belongs to the drug/metabolite transporter (DMT) superfamily. Plant drug/metabolite exporter (P-DME) (TC 2.A.7.4) family.</text>
</comment>
<gene>
    <name evidence="8" type="ORF">DARMORV10_C04P46870.1</name>
</gene>
<feature type="transmembrane region" description="Helical" evidence="6">
    <location>
        <begin position="59"/>
        <end position="81"/>
    </location>
</feature>
<evidence type="ECO:0000259" key="7">
    <source>
        <dbReference type="Pfam" id="PF00892"/>
    </source>
</evidence>
<evidence type="ECO:0000256" key="6">
    <source>
        <dbReference type="RuleBase" id="RU363077"/>
    </source>
</evidence>
<feature type="domain" description="EamA" evidence="7">
    <location>
        <begin position="42"/>
        <end position="171"/>
    </location>
</feature>
<dbReference type="GO" id="GO:0022857">
    <property type="term" value="F:transmembrane transporter activity"/>
    <property type="evidence" value="ECO:0007669"/>
    <property type="project" value="InterPro"/>
</dbReference>
<dbReference type="EMBL" id="HG994368">
    <property type="protein sequence ID" value="CAF1859035.1"/>
    <property type="molecule type" value="Genomic_DNA"/>
</dbReference>
<feature type="non-terminal residue" evidence="8">
    <location>
        <position position="353"/>
    </location>
</feature>
<evidence type="ECO:0000256" key="1">
    <source>
        <dbReference type="ARBA" id="ARBA00004141"/>
    </source>
</evidence>
<feature type="transmembrane region" description="Helical" evidence="6">
    <location>
        <begin position="21"/>
        <end position="39"/>
    </location>
</feature>
<feature type="transmembrane region" description="Helical" evidence="6">
    <location>
        <begin position="306"/>
        <end position="325"/>
    </location>
</feature>
<dbReference type="Pfam" id="PF00892">
    <property type="entry name" value="EamA"/>
    <property type="match status" value="2"/>
</dbReference>
<dbReference type="AlphaFoldDB" id="A0A816JKM5"/>
<evidence type="ECO:0000256" key="5">
    <source>
        <dbReference type="ARBA" id="ARBA00023136"/>
    </source>
</evidence>
<dbReference type="SUPFAM" id="SSF103481">
    <property type="entry name" value="Multidrug resistance efflux transporter EmrE"/>
    <property type="match status" value="2"/>
</dbReference>
<reference evidence="8" key="1">
    <citation type="submission" date="2021-01" db="EMBL/GenBank/DDBJ databases">
        <authorList>
            <consortium name="Genoscope - CEA"/>
            <person name="William W."/>
        </authorList>
    </citation>
    <scope>NUCLEOTIDE SEQUENCE</scope>
</reference>
<accession>A0A816JKM5</accession>
<protein>
    <recommendedName>
        <fullName evidence="6">WAT1-related protein</fullName>
    </recommendedName>
</protein>
<evidence type="ECO:0000256" key="2">
    <source>
        <dbReference type="ARBA" id="ARBA00007635"/>
    </source>
</evidence>
<organism evidence="8">
    <name type="scientific">Brassica napus</name>
    <name type="common">Rape</name>
    <dbReference type="NCBI Taxonomy" id="3708"/>
    <lineage>
        <taxon>Eukaryota</taxon>
        <taxon>Viridiplantae</taxon>
        <taxon>Streptophyta</taxon>
        <taxon>Embryophyta</taxon>
        <taxon>Tracheophyta</taxon>
        <taxon>Spermatophyta</taxon>
        <taxon>Magnoliopsida</taxon>
        <taxon>eudicotyledons</taxon>
        <taxon>Gunneridae</taxon>
        <taxon>Pentapetalae</taxon>
        <taxon>rosids</taxon>
        <taxon>malvids</taxon>
        <taxon>Brassicales</taxon>
        <taxon>Brassicaceae</taxon>
        <taxon>Brassiceae</taxon>
        <taxon>Brassica</taxon>
    </lineage>
</organism>
<dbReference type="GO" id="GO:0016020">
    <property type="term" value="C:membrane"/>
    <property type="evidence" value="ECO:0007669"/>
    <property type="project" value="UniProtKB-SubCell"/>
</dbReference>
<feature type="transmembrane region" description="Helical" evidence="6">
    <location>
        <begin position="250"/>
        <end position="270"/>
    </location>
</feature>
<evidence type="ECO:0000256" key="4">
    <source>
        <dbReference type="ARBA" id="ARBA00022989"/>
    </source>
</evidence>
<proteinExistence type="inferred from homology"/>
<dbReference type="Proteomes" id="UP001295469">
    <property type="component" value="Chromosome C04"/>
</dbReference>
<keyword evidence="3 6" id="KW-0812">Transmembrane</keyword>
<feature type="transmembrane region" description="Helical" evidence="6">
    <location>
        <begin position="282"/>
        <end position="300"/>
    </location>
</feature>
<feature type="transmembrane region" description="Helical" evidence="6">
    <location>
        <begin position="121"/>
        <end position="141"/>
    </location>
</feature>
<keyword evidence="4 6" id="KW-1133">Transmembrane helix</keyword>
<feature type="transmembrane region" description="Helical" evidence="6">
    <location>
        <begin position="93"/>
        <end position="115"/>
    </location>
</feature>
<evidence type="ECO:0000256" key="3">
    <source>
        <dbReference type="ARBA" id="ARBA00022692"/>
    </source>
</evidence>
<feature type="transmembrane region" description="Helical" evidence="6">
    <location>
        <begin position="185"/>
        <end position="205"/>
    </location>
</feature>
<dbReference type="InterPro" id="IPR037185">
    <property type="entry name" value="EmrE-like"/>
</dbReference>
<name>A0A816JKM5_BRANA</name>
<sequence length="353" mass="38193">SSDREREQEKKKAKELKMAEGRLCNIDGLILTAMVLTEFSNVGVNTLVKSVTSKGLSPFVVLVYSYAFGSLLLLPLAFFSFRSRSLPPLTSSVLYKMGLLGLIVSAAQIAGYNGIKYSSPTLSSAMSNVNPAFTFILAIIFRMEKISIRKETSVAKVLGTLLSIIGALVVTLYHGPVLMSSHSDWVIGGGLLALQYILLSFSYLVMAHTMSRYPSTVVVTLVHNVCILIVCAFVSLLVEKDDSKAWIIRFDVTLVSLVAVGALNSAYYIIHTWAVSHKGPVYLSMFKPLSILIAAASTTLFLGETIYLGILIGGILIAIGFYMVLWGKAKEAKVNILGSIESPPSQKAPLLGN</sequence>
<dbReference type="InterPro" id="IPR000620">
    <property type="entry name" value="EamA_dom"/>
</dbReference>
<evidence type="ECO:0000313" key="8">
    <source>
        <dbReference type="EMBL" id="CAF1859035.1"/>
    </source>
</evidence>
<feature type="transmembrane region" description="Helical" evidence="6">
    <location>
        <begin position="153"/>
        <end position="173"/>
    </location>
</feature>
<dbReference type="PANTHER" id="PTHR31218">
    <property type="entry name" value="WAT1-RELATED PROTEIN"/>
    <property type="match status" value="1"/>
</dbReference>
<keyword evidence="5 6" id="KW-0472">Membrane</keyword>
<comment type="subcellular location">
    <subcellularLocation>
        <location evidence="1 6">Membrane</location>
        <topology evidence="1 6">Multi-pass membrane protein</topology>
    </subcellularLocation>
</comment>
<feature type="domain" description="EamA" evidence="7">
    <location>
        <begin position="192"/>
        <end position="325"/>
    </location>
</feature>
<dbReference type="InterPro" id="IPR030184">
    <property type="entry name" value="WAT1-related"/>
</dbReference>
<feature type="transmembrane region" description="Helical" evidence="6">
    <location>
        <begin position="217"/>
        <end position="238"/>
    </location>
</feature>